<name>A0A8J6ME47_9FIRM</name>
<keyword evidence="4" id="KW-0540">Nuclease</keyword>
<evidence type="ECO:0000313" key="12">
    <source>
        <dbReference type="EMBL" id="MBC5738171.1"/>
    </source>
</evidence>
<dbReference type="GO" id="GO:0046872">
    <property type="term" value="F:metal ion binding"/>
    <property type="evidence" value="ECO:0007669"/>
    <property type="project" value="UniProtKB-KW"/>
</dbReference>
<dbReference type="Proteomes" id="UP000607645">
    <property type="component" value="Unassembled WGS sequence"/>
</dbReference>
<keyword evidence="6" id="KW-0547">Nucleotide-binding</keyword>
<keyword evidence="8" id="KW-0378">Hydrolase</keyword>
<dbReference type="SUPFAM" id="SSF52540">
    <property type="entry name" value="P-loop containing nucleoside triphosphate hydrolases"/>
    <property type="match status" value="1"/>
</dbReference>
<dbReference type="InterPro" id="IPR027417">
    <property type="entry name" value="P-loop_NTPase"/>
</dbReference>
<dbReference type="PROSITE" id="PS52020">
    <property type="entry name" value="CRESS_DNA_REP"/>
    <property type="match status" value="1"/>
</dbReference>
<comment type="caution">
    <text evidence="12">The sequence shown here is derived from an EMBL/GenBank/DDBJ whole genome shotgun (WGS) entry which is preliminary data.</text>
</comment>
<dbReference type="Gene3D" id="3.40.1310.20">
    <property type="match status" value="1"/>
</dbReference>
<keyword evidence="7" id="KW-0255">Endonuclease</keyword>
<keyword evidence="5" id="KW-0479">Metal-binding</keyword>
<dbReference type="GO" id="GO:0016787">
    <property type="term" value="F:hydrolase activity"/>
    <property type="evidence" value="ECO:0007669"/>
    <property type="project" value="UniProtKB-KW"/>
</dbReference>
<dbReference type="InterPro" id="IPR049912">
    <property type="entry name" value="CRESS_DNA_REP"/>
</dbReference>
<dbReference type="Pfam" id="PF02407">
    <property type="entry name" value="Viral_Rep"/>
    <property type="match status" value="1"/>
</dbReference>
<evidence type="ECO:0000256" key="10">
    <source>
        <dbReference type="ARBA" id="ARBA00023125"/>
    </source>
</evidence>
<gene>
    <name evidence="12" type="ORF">H8S62_14255</name>
</gene>
<keyword evidence="9" id="KW-0190">Covalent protein-DNA linkage</keyword>
<evidence type="ECO:0000256" key="2">
    <source>
        <dbReference type="ARBA" id="ARBA00022695"/>
    </source>
</evidence>
<dbReference type="GO" id="GO:0004519">
    <property type="term" value="F:endonuclease activity"/>
    <property type="evidence" value="ECO:0007669"/>
    <property type="project" value="UniProtKB-KW"/>
</dbReference>
<dbReference type="GO" id="GO:0006260">
    <property type="term" value="P:DNA replication"/>
    <property type="evidence" value="ECO:0007669"/>
    <property type="project" value="UniProtKB-KW"/>
</dbReference>
<reference evidence="12" key="1">
    <citation type="submission" date="2020-08" db="EMBL/GenBank/DDBJ databases">
        <title>Genome public.</title>
        <authorList>
            <person name="Liu C."/>
            <person name="Sun Q."/>
        </authorList>
    </citation>
    <scope>NUCLEOTIDE SEQUENCE</scope>
    <source>
        <strain evidence="12">NSJ-52</strain>
    </source>
</reference>
<evidence type="ECO:0000256" key="1">
    <source>
        <dbReference type="ARBA" id="ARBA00022679"/>
    </source>
</evidence>
<protein>
    <submittedName>
        <fullName evidence="12">Replication protein</fullName>
    </submittedName>
</protein>
<dbReference type="GO" id="GO:0003677">
    <property type="term" value="F:DNA binding"/>
    <property type="evidence" value="ECO:0007669"/>
    <property type="project" value="UniProtKB-KW"/>
</dbReference>
<evidence type="ECO:0000256" key="6">
    <source>
        <dbReference type="ARBA" id="ARBA00022741"/>
    </source>
</evidence>
<proteinExistence type="predicted"/>
<dbReference type="GO" id="GO:0000166">
    <property type="term" value="F:nucleotide binding"/>
    <property type="evidence" value="ECO:0007669"/>
    <property type="project" value="UniProtKB-KW"/>
</dbReference>
<evidence type="ECO:0000313" key="13">
    <source>
        <dbReference type="Proteomes" id="UP000607645"/>
    </source>
</evidence>
<organism evidence="12 13">
    <name type="scientific">Lawsonibacter faecis</name>
    <dbReference type="NCBI Taxonomy" id="2763052"/>
    <lineage>
        <taxon>Bacteria</taxon>
        <taxon>Bacillati</taxon>
        <taxon>Bacillota</taxon>
        <taxon>Clostridia</taxon>
        <taxon>Eubacteriales</taxon>
        <taxon>Oscillospiraceae</taxon>
        <taxon>Lawsonibacter</taxon>
    </lineage>
</organism>
<keyword evidence="2" id="KW-0548">Nucleotidyltransferase</keyword>
<keyword evidence="13" id="KW-1185">Reference proteome</keyword>
<evidence type="ECO:0000256" key="3">
    <source>
        <dbReference type="ARBA" id="ARBA00022705"/>
    </source>
</evidence>
<accession>A0A8J6ME47</accession>
<dbReference type="GO" id="GO:0016779">
    <property type="term" value="F:nucleotidyltransferase activity"/>
    <property type="evidence" value="ECO:0007669"/>
    <property type="project" value="UniProtKB-KW"/>
</dbReference>
<sequence length="343" mass="39601">MPQSRKWQLTFNNPEEHGFTHGAIVEAIENLAAVVYWCMCNEVGSEGTYHTHLYIVFQNPKAHTVLANAFPGAHRENVKGTSQQNRDYVLKDGEKYNKQSDGSYDYVDSSGKRHVGVNHSDTFQEWGELPREQQGKSKDVEKILALLKDGADNLEIVEAVPSAMLSIDKVERTRSLLRDKEFANSWRDLTVTYIFGKTGMGKTRSVMDKFGYSNCYRVTDYKHPFDTYDGQDVLIFEEFRGGLKHGDMLNYLDGYPLLLPCRYFNRQACYTQVFIITNIPPDDQYLNVDSESRKAFHRRIHHVVEYRDNGRVAEYESVQAYLDRHRWIDDADEPDPEQIGMEA</sequence>
<keyword evidence="10" id="KW-0238">DNA-binding</keyword>
<evidence type="ECO:0000256" key="4">
    <source>
        <dbReference type="ARBA" id="ARBA00022722"/>
    </source>
</evidence>
<dbReference type="AlphaFoldDB" id="A0A8J6ME47"/>
<dbReference type="EMBL" id="JACOPQ010000013">
    <property type="protein sequence ID" value="MBC5738171.1"/>
    <property type="molecule type" value="Genomic_DNA"/>
</dbReference>
<evidence type="ECO:0000259" key="11">
    <source>
        <dbReference type="PROSITE" id="PS52020"/>
    </source>
</evidence>
<evidence type="ECO:0000256" key="5">
    <source>
        <dbReference type="ARBA" id="ARBA00022723"/>
    </source>
</evidence>
<keyword evidence="3" id="KW-0235">DNA replication</keyword>
<feature type="domain" description="CRESS-DNA virus Rep endonuclease" evidence="11">
    <location>
        <begin position="1"/>
        <end position="104"/>
    </location>
</feature>
<evidence type="ECO:0000256" key="9">
    <source>
        <dbReference type="ARBA" id="ARBA00023124"/>
    </source>
</evidence>
<evidence type="ECO:0000256" key="7">
    <source>
        <dbReference type="ARBA" id="ARBA00022759"/>
    </source>
</evidence>
<evidence type="ECO:0000256" key="8">
    <source>
        <dbReference type="ARBA" id="ARBA00022801"/>
    </source>
</evidence>
<keyword evidence="1" id="KW-0808">Transferase</keyword>
<dbReference type="RefSeq" id="WP_186919943.1">
    <property type="nucleotide sequence ID" value="NZ_JACOPQ010000013.1"/>
</dbReference>